<dbReference type="PANTHER" id="PTHR37304:SF1">
    <property type="entry name" value="MEMBRANE PROTEIN"/>
    <property type="match status" value="1"/>
</dbReference>
<evidence type="ECO:0008006" key="4">
    <source>
        <dbReference type="Google" id="ProtNLM"/>
    </source>
</evidence>
<organism evidence="2 3">
    <name type="scientific">Candidatus Magasanikbacteria bacterium RIFOXYA2_FULL_44_8</name>
    <dbReference type="NCBI Taxonomy" id="1798696"/>
    <lineage>
        <taxon>Bacteria</taxon>
        <taxon>Candidatus Magasanikiibacteriota</taxon>
    </lineage>
</organism>
<dbReference type="Proteomes" id="UP000177803">
    <property type="component" value="Unassembled WGS sequence"/>
</dbReference>
<reference evidence="2 3" key="1">
    <citation type="journal article" date="2016" name="Nat. Commun.">
        <title>Thousands of microbial genomes shed light on interconnected biogeochemical processes in an aquifer system.</title>
        <authorList>
            <person name="Anantharaman K."/>
            <person name="Brown C.T."/>
            <person name="Hug L.A."/>
            <person name="Sharon I."/>
            <person name="Castelle C.J."/>
            <person name="Probst A.J."/>
            <person name="Thomas B.C."/>
            <person name="Singh A."/>
            <person name="Wilkins M.J."/>
            <person name="Karaoz U."/>
            <person name="Brodie E.L."/>
            <person name="Williams K.H."/>
            <person name="Hubbard S.S."/>
            <person name="Banfield J.F."/>
        </authorList>
    </citation>
    <scope>NUCLEOTIDE SEQUENCE [LARGE SCALE GENOMIC DNA]</scope>
</reference>
<dbReference type="EMBL" id="MFQR01000016">
    <property type="protein sequence ID" value="OGH84498.1"/>
    <property type="molecule type" value="Genomic_DNA"/>
</dbReference>
<dbReference type="Pfam" id="PF04070">
    <property type="entry name" value="DUF378"/>
    <property type="match status" value="1"/>
</dbReference>
<keyword evidence="1" id="KW-0472">Membrane</keyword>
<comment type="caution">
    <text evidence="2">The sequence shown here is derived from an EMBL/GenBank/DDBJ whole genome shotgun (WGS) entry which is preliminary data.</text>
</comment>
<sequence length="88" mass="9164">MKCKLCPIHKIAGILVIVGALNWGLVGLFQWNLVTAILGTVPTIERVVYVLVGLAAIAMLFACHCKKCGEAGGCGGNDKSCCQSGGKM</sequence>
<gene>
    <name evidence="2" type="ORF">A2261_01685</name>
</gene>
<dbReference type="InterPro" id="IPR007211">
    <property type="entry name" value="DUF378"/>
</dbReference>
<keyword evidence="1" id="KW-0812">Transmembrane</keyword>
<evidence type="ECO:0000313" key="3">
    <source>
        <dbReference type="Proteomes" id="UP000177803"/>
    </source>
</evidence>
<dbReference type="AlphaFoldDB" id="A0A1F6NKW5"/>
<proteinExistence type="predicted"/>
<name>A0A1F6NKW5_9BACT</name>
<feature type="transmembrane region" description="Helical" evidence="1">
    <location>
        <begin position="46"/>
        <end position="63"/>
    </location>
</feature>
<feature type="transmembrane region" description="Helical" evidence="1">
    <location>
        <begin position="12"/>
        <end position="34"/>
    </location>
</feature>
<evidence type="ECO:0000313" key="2">
    <source>
        <dbReference type="EMBL" id="OGH84498.1"/>
    </source>
</evidence>
<accession>A0A1F6NKW5</accession>
<dbReference type="PANTHER" id="PTHR37304">
    <property type="entry name" value="MEMBRANE PROTEIN-RELATED"/>
    <property type="match status" value="1"/>
</dbReference>
<protein>
    <recommendedName>
        <fullName evidence="4">DUF378 domain-containing protein</fullName>
    </recommendedName>
</protein>
<evidence type="ECO:0000256" key="1">
    <source>
        <dbReference type="SAM" id="Phobius"/>
    </source>
</evidence>
<keyword evidence="1" id="KW-1133">Transmembrane helix</keyword>